<feature type="domain" description="HNH nuclease" evidence="1">
    <location>
        <begin position="99"/>
        <end position="141"/>
    </location>
</feature>
<dbReference type="EMBL" id="LAZR01028319">
    <property type="protein sequence ID" value="KKL62978.1"/>
    <property type="molecule type" value="Genomic_DNA"/>
</dbReference>
<sequence>MHAERNQEIGALLVAKPFLQVTEIANRFGLTHQRISQICFERGLIDSRRKLAHEFRVNNVLSRFLDKISPEPNSGCWLWNGAAIPLGYGRFAWEPCGGFAHRAAYLLFKGEIPSGKEIDHLCRVSCCVNPDHLEAVTHKVNIHRSPIHPAAINKRKTHCKYGHPLSGNNLGCNPTNGSRVCLNCARASGRRYYHRTYHPERKSVRVSR</sequence>
<dbReference type="AlphaFoldDB" id="A0A0F9DMN0"/>
<protein>
    <recommendedName>
        <fullName evidence="1">HNH nuclease domain-containing protein</fullName>
    </recommendedName>
</protein>
<comment type="caution">
    <text evidence="2">The sequence shown here is derived from an EMBL/GenBank/DDBJ whole genome shotgun (WGS) entry which is preliminary data.</text>
</comment>
<proteinExistence type="predicted"/>
<dbReference type="InterPro" id="IPR003615">
    <property type="entry name" value="HNH_nuc"/>
</dbReference>
<evidence type="ECO:0000259" key="1">
    <source>
        <dbReference type="Pfam" id="PF13392"/>
    </source>
</evidence>
<organism evidence="2">
    <name type="scientific">marine sediment metagenome</name>
    <dbReference type="NCBI Taxonomy" id="412755"/>
    <lineage>
        <taxon>unclassified sequences</taxon>
        <taxon>metagenomes</taxon>
        <taxon>ecological metagenomes</taxon>
    </lineage>
</organism>
<evidence type="ECO:0000313" key="2">
    <source>
        <dbReference type="EMBL" id="KKL62978.1"/>
    </source>
</evidence>
<accession>A0A0F9DMN0</accession>
<gene>
    <name evidence="2" type="ORF">LCGC14_2179760</name>
</gene>
<name>A0A0F9DMN0_9ZZZZ</name>
<reference evidence="2" key="1">
    <citation type="journal article" date="2015" name="Nature">
        <title>Complex archaea that bridge the gap between prokaryotes and eukaryotes.</title>
        <authorList>
            <person name="Spang A."/>
            <person name="Saw J.H."/>
            <person name="Jorgensen S.L."/>
            <person name="Zaremba-Niedzwiedzka K."/>
            <person name="Martijn J."/>
            <person name="Lind A.E."/>
            <person name="van Eijk R."/>
            <person name="Schleper C."/>
            <person name="Guy L."/>
            <person name="Ettema T.J."/>
        </authorList>
    </citation>
    <scope>NUCLEOTIDE SEQUENCE</scope>
</reference>
<dbReference type="GO" id="GO:0004519">
    <property type="term" value="F:endonuclease activity"/>
    <property type="evidence" value="ECO:0007669"/>
    <property type="project" value="InterPro"/>
</dbReference>
<dbReference type="Gene3D" id="3.90.75.10">
    <property type="entry name" value="Homing Intron 3 (I-ppo) Encoded Endonuclease, Chain A"/>
    <property type="match status" value="1"/>
</dbReference>
<dbReference type="SUPFAM" id="SSF54060">
    <property type="entry name" value="His-Me finger endonucleases"/>
    <property type="match status" value="1"/>
</dbReference>
<dbReference type="InterPro" id="IPR044930">
    <property type="entry name" value="Homing_endonuclease_His-Me"/>
</dbReference>
<dbReference type="InterPro" id="IPR044925">
    <property type="entry name" value="His-Me_finger_sf"/>
</dbReference>
<dbReference type="Pfam" id="PF13392">
    <property type="entry name" value="HNH_3"/>
    <property type="match status" value="1"/>
</dbReference>